<protein>
    <recommendedName>
        <fullName evidence="3">ABM domain-containing protein</fullName>
    </recommendedName>
</protein>
<gene>
    <name evidence="1" type="ORF">C7H19_07890</name>
</gene>
<dbReference type="AlphaFoldDB" id="A0A2T1LZU6"/>
<dbReference type="EMBL" id="PXOH01000006">
    <property type="protein sequence ID" value="PSF37890.1"/>
    <property type="molecule type" value="Genomic_DNA"/>
</dbReference>
<dbReference type="OrthoDB" id="530042at2"/>
<evidence type="ECO:0000313" key="2">
    <source>
        <dbReference type="Proteomes" id="UP000239001"/>
    </source>
</evidence>
<dbReference type="SUPFAM" id="SSF54909">
    <property type="entry name" value="Dimeric alpha+beta barrel"/>
    <property type="match status" value="1"/>
</dbReference>
<organism evidence="1 2">
    <name type="scientific">Aphanothece hegewaldii CCALA 016</name>
    <dbReference type="NCBI Taxonomy" id="2107694"/>
    <lineage>
        <taxon>Bacteria</taxon>
        <taxon>Bacillati</taxon>
        <taxon>Cyanobacteriota</taxon>
        <taxon>Cyanophyceae</taxon>
        <taxon>Oscillatoriophycideae</taxon>
        <taxon>Chroococcales</taxon>
        <taxon>Aphanothecaceae</taxon>
        <taxon>Aphanothece</taxon>
    </lineage>
</organism>
<evidence type="ECO:0000313" key="1">
    <source>
        <dbReference type="EMBL" id="PSF37890.1"/>
    </source>
</evidence>
<proteinExistence type="predicted"/>
<name>A0A2T1LZU6_9CHRO</name>
<evidence type="ECO:0008006" key="3">
    <source>
        <dbReference type="Google" id="ProtNLM"/>
    </source>
</evidence>
<keyword evidence="2" id="KW-1185">Reference proteome</keyword>
<dbReference type="Gene3D" id="3.30.70.100">
    <property type="match status" value="1"/>
</dbReference>
<reference evidence="1 2" key="2">
    <citation type="submission" date="2018-03" db="EMBL/GenBank/DDBJ databases">
        <authorList>
            <person name="Keele B.F."/>
        </authorList>
    </citation>
    <scope>NUCLEOTIDE SEQUENCE [LARGE SCALE GENOMIC DNA]</scope>
    <source>
        <strain evidence="1 2">CCALA 016</strain>
    </source>
</reference>
<sequence>MLNVLWGYPSIAKADKKPVQPLLFKPPEITIANIYLTTAESQKGAMSTIAKTSKTLYKKNPGFDGFVVLGSKDGNKIIVLSQWQNLESYQTYNAQPVEDYKTKYTDYKSKFSDTIVEDYKAKYAEKTYTSSKSKTKETAPPLEPSKTIIFELEQTQPNKRVAAIRKDSLIQLSEYTIKDPENETNVLDFVEKLIPTTNNMEPSPRSVVLLRSSDRQEIALLANWNCSADLEGLETTPSFAQLPEELGAVADNEQHLYEVLKIITPPPPEPETAS</sequence>
<comment type="caution">
    <text evidence="1">The sequence shown here is derived from an EMBL/GenBank/DDBJ whole genome shotgun (WGS) entry which is preliminary data.</text>
</comment>
<dbReference type="InterPro" id="IPR011008">
    <property type="entry name" value="Dimeric_a/b-barrel"/>
</dbReference>
<reference evidence="1 2" key="1">
    <citation type="submission" date="2018-03" db="EMBL/GenBank/DDBJ databases">
        <title>The ancient ancestry and fast evolution of plastids.</title>
        <authorList>
            <person name="Moore K.R."/>
            <person name="Magnabosco C."/>
            <person name="Momper L."/>
            <person name="Gold D.A."/>
            <person name="Bosak T."/>
            <person name="Fournier G.P."/>
        </authorList>
    </citation>
    <scope>NUCLEOTIDE SEQUENCE [LARGE SCALE GENOMIC DNA]</scope>
    <source>
        <strain evidence="1 2">CCALA 016</strain>
    </source>
</reference>
<dbReference type="Proteomes" id="UP000239001">
    <property type="component" value="Unassembled WGS sequence"/>
</dbReference>
<dbReference type="RefSeq" id="WP_106456331.1">
    <property type="nucleotide sequence ID" value="NZ_PXOH01000006.1"/>
</dbReference>
<accession>A0A2T1LZU6</accession>